<evidence type="ECO:0000256" key="1">
    <source>
        <dbReference type="SAM" id="MobiDB-lite"/>
    </source>
</evidence>
<protein>
    <submittedName>
        <fullName evidence="2">Uncharacterized protein</fullName>
    </submittedName>
</protein>
<accession>A0A518CUZ2</accession>
<dbReference type="EMBL" id="CP036290">
    <property type="protein sequence ID" value="QDU83031.1"/>
    <property type="molecule type" value="Genomic_DNA"/>
</dbReference>
<dbReference type="Proteomes" id="UP000319342">
    <property type="component" value="Chromosome"/>
</dbReference>
<feature type="compositionally biased region" description="Low complexity" evidence="1">
    <location>
        <begin position="53"/>
        <end position="69"/>
    </location>
</feature>
<organism evidence="2 3">
    <name type="scientific">Rohdeia mirabilis</name>
    <dbReference type="NCBI Taxonomy" id="2528008"/>
    <lineage>
        <taxon>Bacteria</taxon>
        <taxon>Pseudomonadati</taxon>
        <taxon>Planctomycetota</taxon>
        <taxon>Planctomycetia</taxon>
        <taxon>Planctomycetia incertae sedis</taxon>
        <taxon>Rohdeia</taxon>
    </lineage>
</organism>
<dbReference type="RefSeq" id="WP_145182000.1">
    <property type="nucleotide sequence ID" value="NZ_CP036290.1"/>
</dbReference>
<name>A0A518CUZ2_9BACT</name>
<evidence type="ECO:0000313" key="2">
    <source>
        <dbReference type="EMBL" id="QDU83031.1"/>
    </source>
</evidence>
<gene>
    <name evidence="2" type="ORF">Pla163_01270</name>
</gene>
<proteinExistence type="predicted"/>
<sequence>MSRRSQLLLVIGALAVALLAILLGGDRLGLFGRTAGSDEQSDERGPLGPVALAGDTANGTTDTDATAADEPLVEEGAEADDRIAVEVPVAAPKDAPPVIRGQVIDRYGAPVEGADLIWIPGSGAAQVPSQQLLSGDDLYTYDSDFHEIGTMSTSALGMNTVKGVGDLAKFGTRVAEAAATTDVTGWFEIEGSDARRGGQLVVAPDLFVGVEWTYPVDVQGRDHFIQLPARGSDAPRLVVRLTSAVDGALLYPDHVELTLEALAAIPEGEHPESLLVGGSFRNEVHPADVVRSPGLLTVDRLSPGRWRLDLHASNSAFTTVLVEIPFEGEDVELDIALATFDGRWLGAPFEGEGVEALAPDTANGFAALPGDVEKWRPLGERRPDLHFVHTIRGFGRGPVSAAVLEIELEAASGMALNDGICLEYLGEDGFAWGSRISLLAAGGKWPTGARQTFYIDLGSLEPRGDSPPLLELLEDGALDVYVQDDTAVHGLQLHVMP</sequence>
<reference evidence="2 3" key="1">
    <citation type="submission" date="2019-02" db="EMBL/GenBank/DDBJ databases">
        <title>Deep-cultivation of Planctomycetes and their phenomic and genomic characterization uncovers novel biology.</title>
        <authorList>
            <person name="Wiegand S."/>
            <person name="Jogler M."/>
            <person name="Boedeker C."/>
            <person name="Pinto D."/>
            <person name="Vollmers J."/>
            <person name="Rivas-Marin E."/>
            <person name="Kohn T."/>
            <person name="Peeters S.H."/>
            <person name="Heuer A."/>
            <person name="Rast P."/>
            <person name="Oberbeckmann S."/>
            <person name="Bunk B."/>
            <person name="Jeske O."/>
            <person name="Meyerdierks A."/>
            <person name="Storesund J.E."/>
            <person name="Kallscheuer N."/>
            <person name="Luecker S."/>
            <person name="Lage O.M."/>
            <person name="Pohl T."/>
            <person name="Merkel B.J."/>
            <person name="Hornburger P."/>
            <person name="Mueller R.-W."/>
            <person name="Bruemmer F."/>
            <person name="Labrenz M."/>
            <person name="Spormann A.M."/>
            <person name="Op den Camp H."/>
            <person name="Overmann J."/>
            <person name="Amann R."/>
            <person name="Jetten M.S.M."/>
            <person name="Mascher T."/>
            <person name="Medema M.H."/>
            <person name="Devos D.P."/>
            <person name="Kaster A.-K."/>
            <person name="Ovreas L."/>
            <person name="Rohde M."/>
            <person name="Galperin M.Y."/>
            <person name="Jogler C."/>
        </authorList>
    </citation>
    <scope>NUCLEOTIDE SEQUENCE [LARGE SCALE GENOMIC DNA]</scope>
    <source>
        <strain evidence="2 3">Pla163</strain>
    </source>
</reference>
<keyword evidence="3" id="KW-1185">Reference proteome</keyword>
<feature type="region of interest" description="Disordered" evidence="1">
    <location>
        <begin position="34"/>
        <end position="69"/>
    </location>
</feature>
<dbReference type="AlphaFoldDB" id="A0A518CUZ2"/>
<dbReference type="OrthoDB" id="9783727at2"/>
<evidence type="ECO:0000313" key="3">
    <source>
        <dbReference type="Proteomes" id="UP000319342"/>
    </source>
</evidence>